<proteinExistence type="predicted"/>
<dbReference type="AlphaFoldDB" id="A0A8H7QB11"/>
<dbReference type="EMBL" id="JAEPRC010001331">
    <property type="protein sequence ID" value="KAG2189629.1"/>
    <property type="molecule type" value="Genomic_DNA"/>
</dbReference>
<evidence type="ECO:0000313" key="1">
    <source>
        <dbReference type="EMBL" id="KAG2189629.1"/>
    </source>
</evidence>
<dbReference type="GO" id="GO:0003676">
    <property type="term" value="F:nucleic acid binding"/>
    <property type="evidence" value="ECO:0007669"/>
    <property type="project" value="InterPro"/>
</dbReference>
<dbReference type="Gene3D" id="3.30.420.10">
    <property type="entry name" value="Ribonuclease H-like superfamily/Ribonuclease H"/>
    <property type="match status" value="1"/>
</dbReference>
<accession>A0A8H7QB11</accession>
<reference evidence="1" key="1">
    <citation type="submission" date="2020-12" db="EMBL/GenBank/DDBJ databases">
        <title>Metabolic potential, ecology and presence of endohyphal bacteria is reflected in genomic diversity of Mucoromycotina.</title>
        <authorList>
            <person name="Muszewska A."/>
            <person name="Okrasinska A."/>
            <person name="Steczkiewicz K."/>
            <person name="Drgas O."/>
            <person name="Orlowska M."/>
            <person name="Perlinska-Lenart U."/>
            <person name="Aleksandrzak-Piekarczyk T."/>
            <person name="Szatraj K."/>
            <person name="Zielenkiewicz U."/>
            <person name="Pilsyk S."/>
            <person name="Malc E."/>
            <person name="Mieczkowski P."/>
            <person name="Kruszewska J.S."/>
            <person name="Biernat P."/>
            <person name="Pawlowska J."/>
        </authorList>
    </citation>
    <scope>NUCLEOTIDE SEQUENCE</scope>
    <source>
        <strain evidence="1">CBS 226.32</strain>
    </source>
</reference>
<keyword evidence="2" id="KW-1185">Reference proteome</keyword>
<sequence length="120" mass="13782">MDGSVDLTVYVDIMQASLLDALIVHDMNCNVIHFQQDNATPHTSEITQGWFDLNPIEHVRYQLKRRLNTYLTRVTTKEELEAGITNEWYKFIKNGCLKYIDGMPARINKIIRSGGGPTRL</sequence>
<organism evidence="1 2">
    <name type="scientific">Mucor plumbeus</name>
    <dbReference type="NCBI Taxonomy" id="97098"/>
    <lineage>
        <taxon>Eukaryota</taxon>
        <taxon>Fungi</taxon>
        <taxon>Fungi incertae sedis</taxon>
        <taxon>Mucoromycota</taxon>
        <taxon>Mucoromycotina</taxon>
        <taxon>Mucoromycetes</taxon>
        <taxon>Mucorales</taxon>
        <taxon>Mucorineae</taxon>
        <taxon>Mucoraceae</taxon>
        <taxon>Mucor</taxon>
    </lineage>
</organism>
<dbReference type="InterPro" id="IPR036397">
    <property type="entry name" value="RNaseH_sf"/>
</dbReference>
<dbReference type="Proteomes" id="UP000650833">
    <property type="component" value="Unassembled WGS sequence"/>
</dbReference>
<gene>
    <name evidence="1" type="ORF">INT46_007242</name>
</gene>
<comment type="caution">
    <text evidence="1">The sequence shown here is derived from an EMBL/GenBank/DDBJ whole genome shotgun (WGS) entry which is preliminary data.</text>
</comment>
<evidence type="ECO:0000313" key="2">
    <source>
        <dbReference type="Proteomes" id="UP000650833"/>
    </source>
</evidence>
<dbReference type="OrthoDB" id="4843387at2759"/>
<protein>
    <submittedName>
        <fullName evidence="1">Uncharacterized protein</fullName>
    </submittedName>
</protein>
<name>A0A8H7QB11_9FUNG</name>